<dbReference type="EMBL" id="HACA01033027">
    <property type="protein sequence ID" value="CDW50388.1"/>
    <property type="molecule type" value="Transcribed_RNA"/>
</dbReference>
<accession>A0A0K2VJN2</accession>
<feature type="region of interest" description="Disordered" evidence="1">
    <location>
        <begin position="1"/>
        <end position="28"/>
    </location>
</feature>
<protein>
    <submittedName>
        <fullName evidence="2">Uncharacterized protein</fullName>
    </submittedName>
</protein>
<dbReference type="AlphaFoldDB" id="A0A0K2VJN2"/>
<organism evidence="2">
    <name type="scientific">Lepeophtheirus salmonis</name>
    <name type="common">Salmon louse</name>
    <name type="synonym">Caligus salmonis</name>
    <dbReference type="NCBI Taxonomy" id="72036"/>
    <lineage>
        <taxon>Eukaryota</taxon>
        <taxon>Metazoa</taxon>
        <taxon>Ecdysozoa</taxon>
        <taxon>Arthropoda</taxon>
        <taxon>Crustacea</taxon>
        <taxon>Multicrustacea</taxon>
        <taxon>Hexanauplia</taxon>
        <taxon>Copepoda</taxon>
        <taxon>Siphonostomatoida</taxon>
        <taxon>Caligidae</taxon>
        <taxon>Lepeophtheirus</taxon>
    </lineage>
</organism>
<sequence length="28" mass="3198">MESNAEGRPTNIAISRLMRLKTNKDTHL</sequence>
<evidence type="ECO:0000313" key="2">
    <source>
        <dbReference type="EMBL" id="CDW50387.1"/>
    </source>
</evidence>
<reference evidence="2" key="1">
    <citation type="submission" date="2014-05" db="EMBL/GenBank/DDBJ databases">
        <authorList>
            <person name="Chronopoulou M."/>
        </authorList>
    </citation>
    <scope>NUCLEOTIDE SEQUENCE</scope>
    <source>
        <tissue evidence="2">Whole organism</tissue>
    </source>
</reference>
<evidence type="ECO:0000256" key="1">
    <source>
        <dbReference type="SAM" id="MobiDB-lite"/>
    </source>
</evidence>
<name>A0A0K2VJN2_LEPSM</name>
<proteinExistence type="predicted"/>
<dbReference type="EMBL" id="HACA01033026">
    <property type="protein sequence ID" value="CDW50387.1"/>
    <property type="molecule type" value="Transcribed_RNA"/>
</dbReference>